<feature type="signal peptide" evidence="1">
    <location>
        <begin position="1"/>
        <end position="26"/>
    </location>
</feature>
<dbReference type="AlphaFoldDB" id="A0A0E9PID0"/>
<accession>A0A0E9PID0</accession>
<keyword evidence="1" id="KW-0732">Signal</keyword>
<reference evidence="2" key="1">
    <citation type="submission" date="2014-11" db="EMBL/GenBank/DDBJ databases">
        <authorList>
            <person name="Amaro Gonzalez C."/>
        </authorList>
    </citation>
    <scope>NUCLEOTIDE SEQUENCE</scope>
</reference>
<organism evidence="2">
    <name type="scientific">Anguilla anguilla</name>
    <name type="common">European freshwater eel</name>
    <name type="synonym">Muraena anguilla</name>
    <dbReference type="NCBI Taxonomy" id="7936"/>
    <lineage>
        <taxon>Eukaryota</taxon>
        <taxon>Metazoa</taxon>
        <taxon>Chordata</taxon>
        <taxon>Craniata</taxon>
        <taxon>Vertebrata</taxon>
        <taxon>Euteleostomi</taxon>
        <taxon>Actinopterygii</taxon>
        <taxon>Neopterygii</taxon>
        <taxon>Teleostei</taxon>
        <taxon>Anguilliformes</taxon>
        <taxon>Anguillidae</taxon>
        <taxon>Anguilla</taxon>
    </lineage>
</organism>
<reference evidence="2" key="2">
    <citation type="journal article" date="2015" name="Fish Shellfish Immunol.">
        <title>Early steps in the European eel (Anguilla anguilla)-Vibrio vulnificus interaction in the gills: Role of the RtxA13 toxin.</title>
        <authorList>
            <person name="Callol A."/>
            <person name="Pajuelo D."/>
            <person name="Ebbesson L."/>
            <person name="Teles M."/>
            <person name="MacKenzie S."/>
            <person name="Amaro C."/>
        </authorList>
    </citation>
    <scope>NUCLEOTIDE SEQUENCE</scope>
</reference>
<dbReference type="EMBL" id="GBXM01104318">
    <property type="protein sequence ID" value="JAH04259.1"/>
    <property type="molecule type" value="Transcribed_RNA"/>
</dbReference>
<feature type="chain" id="PRO_5002430918" evidence="1">
    <location>
        <begin position="27"/>
        <end position="36"/>
    </location>
</feature>
<proteinExistence type="predicted"/>
<evidence type="ECO:0000313" key="2">
    <source>
        <dbReference type="EMBL" id="JAH04259.1"/>
    </source>
</evidence>
<protein>
    <submittedName>
        <fullName evidence="2">Uncharacterized protein</fullName>
    </submittedName>
</protein>
<evidence type="ECO:0000256" key="1">
    <source>
        <dbReference type="SAM" id="SignalP"/>
    </source>
</evidence>
<name>A0A0E9PID0_ANGAN</name>
<sequence length="36" mass="4262">MSIGIFILRWHLFILTKLNLFANANAKKKTKKTWNT</sequence>